<evidence type="ECO:0000313" key="3">
    <source>
        <dbReference type="Proteomes" id="UP000230233"/>
    </source>
</evidence>
<organism evidence="2 3">
    <name type="scientific">Caenorhabditis nigoni</name>
    <dbReference type="NCBI Taxonomy" id="1611254"/>
    <lineage>
        <taxon>Eukaryota</taxon>
        <taxon>Metazoa</taxon>
        <taxon>Ecdysozoa</taxon>
        <taxon>Nematoda</taxon>
        <taxon>Chromadorea</taxon>
        <taxon>Rhabditida</taxon>
        <taxon>Rhabditina</taxon>
        <taxon>Rhabditomorpha</taxon>
        <taxon>Rhabditoidea</taxon>
        <taxon>Rhabditidae</taxon>
        <taxon>Peloderinae</taxon>
        <taxon>Caenorhabditis</taxon>
    </lineage>
</organism>
<sequence length="121" mass="14645">MIEKYHPKSDTYQPMTEKENKELEEFKESMEKQFAETHTRPSPYEYEELHNQREREQKLKNIDKSIEFSANFLKKKVAKCVLVFWRECYDPAESLNFDRDMQKFLDQKKSAHMLSIASKQD</sequence>
<reference evidence="3" key="1">
    <citation type="submission" date="2017-10" db="EMBL/GenBank/DDBJ databases">
        <title>Rapid genome shrinkage in a self-fertile nematode reveals novel sperm competition proteins.</title>
        <authorList>
            <person name="Yin D."/>
            <person name="Schwarz E.M."/>
            <person name="Thomas C.G."/>
            <person name="Felde R.L."/>
            <person name="Korf I.F."/>
            <person name="Cutter A.D."/>
            <person name="Schartner C.M."/>
            <person name="Ralston E.J."/>
            <person name="Meyer B.J."/>
            <person name="Haag E.S."/>
        </authorList>
    </citation>
    <scope>NUCLEOTIDE SEQUENCE [LARGE SCALE GENOMIC DNA]</scope>
    <source>
        <strain evidence="3">JU1422</strain>
    </source>
</reference>
<dbReference type="AlphaFoldDB" id="A0A2G5VNV2"/>
<protein>
    <submittedName>
        <fullName evidence="2">Uncharacterized protein</fullName>
    </submittedName>
</protein>
<gene>
    <name evidence="2" type="primary">Cnig_chr_I.g3143</name>
    <name evidence="2" type="ORF">B9Z55_003143</name>
</gene>
<dbReference type="EMBL" id="PDUG01000001">
    <property type="protein sequence ID" value="PIC53444.1"/>
    <property type="molecule type" value="Genomic_DNA"/>
</dbReference>
<name>A0A2G5VNV2_9PELO</name>
<dbReference type="Proteomes" id="UP000230233">
    <property type="component" value="Chromosome I"/>
</dbReference>
<comment type="caution">
    <text evidence="2">The sequence shown here is derived from an EMBL/GenBank/DDBJ whole genome shotgun (WGS) entry which is preliminary data.</text>
</comment>
<accession>A0A2G5VNV2</accession>
<feature type="compositionally biased region" description="Basic and acidic residues" evidence="1">
    <location>
        <begin position="16"/>
        <end position="39"/>
    </location>
</feature>
<proteinExistence type="predicted"/>
<feature type="region of interest" description="Disordered" evidence="1">
    <location>
        <begin position="1"/>
        <end position="42"/>
    </location>
</feature>
<keyword evidence="3" id="KW-1185">Reference proteome</keyword>
<evidence type="ECO:0000256" key="1">
    <source>
        <dbReference type="SAM" id="MobiDB-lite"/>
    </source>
</evidence>
<evidence type="ECO:0000313" key="2">
    <source>
        <dbReference type="EMBL" id="PIC53444.1"/>
    </source>
</evidence>